<gene>
    <name evidence="9" type="ORF">EER27_01790</name>
</gene>
<evidence type="ECO:0000259" key="8">
    <source>
        <dbReference type="Pfam" id="PF04116"/>
    </source>
</evidence>
<name>A0A3M8T600_9GAMM</name>
<dbReference type="GO" id="GO:0008610">
    <property type="term" value="P:lipid biosynthetic process"/>
    <property type="evidence" value="ECO:0007669"/>
    <property type="project" value="InterPro"/>
</dbReference>
<keyword evidence="3 7" id="KW-1133">Transmembrane helix</keyword>
<dbReference type="PANTHER" id="PTHR21624:SF1">
    <property type="entry name" value="ALKYLGLYCEROL MONOOXYGENASE"/>
    <property type="match status" value="1"/>
</dbReference>
<keyword evidence="6 7" id="KW-0472">Membrane</keyword>
<keyword evidence="4" id="KW-0560">Oxidoreductase</keyword>
<evidence type="ECO:0000256" key="7">
    <source>
        <dbReference type="SAM" id="Phobius"/>
    </source>
</evidence>
<sequence length="305" mass="34237">MLQVTDLRMKWLISRTLLGAVVVGNVALFLLARQSGWNLELVVLLGTLGTLVLACGLEHVLPHDGRWGGLRKDTATDLASAAIIVAIVDPALKYGGPLVAVWGWQLFGWSTPLGDWLTTQPYVPQLLAVIVLSELGRYWAHRWHHTHGWLWKLHALHHSSERLYALNNFRFHPLNYLNNFLLGVFPLLLLGVPSDVLLGYLAVSQPVLMLQHANLDLRSGWLNYLFSTNEVHRWHHSTVPAEANRNYGYALVLWDHVFGTFHYAPSRNAPRRIGLFAQSAGFPAHAGYLAQLADAFRPGCCELRK</sequence>
<dbReference type="GO" id="GO:0006643">
    <property type="term" value="P:membrane lipid metabolic process"/>
    <property type="evidence" value="ECO:0007669"/>
    <property type="project" value="TreeGrafter"/>
</dbReference>
<dbReference type="Proteomes" id="UP000267049">
    <property type="component" value="Unassembled WGS sequence"/>
</dbReference>
<feature type="transmembrane region" description="Helical" evidence="7">
    <location>
        <begin position="37"/>
        <end position="57"/>
    </location>
</feature>
<evidence type="ECO:0000256" key="1">
    <source>
        <dbReference type="ARBA" id="ARBA00004127"/>
    </source>
</evidence>
<dbReference type="GO" id="GO:0012505">
    <property type="term" value="C:endomembrane system"/>
    <property type="evidence" value="ECO:0007669"/>
    <property type="project" value="UniProtKB-SubCell"/>
</dbReference>
<evidence type="ECO:0000313" key="10">
    <source>
        <dbReference type="Proteomes" id="UP000267049"/>
    </source>
</evidence>
<dbReference type="GO" id="GO:0016020">
    <property type="term" value="C:membrane"/>
    <property type="evidence" value="ECO:0007669"/>
    <property type="project" value="GOC"/>
</dbReference>
<comment type="caution">
    <text evidence="9">The sequence shown here is derived from an EMBL/GenBank/DDBJ whole genome shotgun (WGS) entry which is preliminary data.</text>
</comment>
<keyword evidence="2 7" id="KW-0812">Transmembrane</keyword>
<dbReference type="InterPro" id="IPR006694">
    <property type="entry name" value="Fatty_acid_hydroxylase"/>
</dbReference>
<comment type="subcellular location">
    <subcellularLocation>
        <location evidence="1">Endomembrane system</location>
        <topology evidence="1">Multi-pass membrane protein</topology>
    </subcellularLocation>
</comment>
<dbReference type="GO" id="GO:0005506">
    <property type="term" value="F:iron ion binding"/>
    <property type="evidence" value="ECO:0007669"/>
    <property type="project" value="InterPro"/>
</dbReference>
<dbReference type="EMBL" id="RIBS01000001">
    <property type="protein sequence ID" value="RNF86182.1"/>
    <property type="molecule type" value="Genomic_DNA"/>
</dbReference>
<organism evidence="9 10">
    <name type="scientific">Montanilutibacter psychrotolerans</name>
    <dbReference type="NCBI Taxonomy" id="1327343"/>
    <lineage>
        <taxon>Bacteria</taxon>
        <taxon>Pseudomonadati</taxon>
        <taxon>Pseudomonadota</taxon>
        <taxon>Gammaproteobacteria</taxon>
        <taxon>Lysobacterales</taxon>
        <taxon>Lysobacteraceae</taxon>
        <taxon>Montanilutibacter</taxon>
    </lineage>
</organism>
<keyword evidence="10" id="KW-1185">Reference proteome</keyword>
<evidence type="ECO:0000256" key="6">
    <source>
        <dbReference type="ARBA" id="ARBA00023136"/>
    </source>
</evidence>
<feature type="transmembrane region" description="Helical" evidence="7">
    <location>
        <begin position="180"/>
        <end position="203"/>
    </location>
</feature>
<dbReference type="InterPro" id="IPR051689">
    <property type="entry name" value="Sterol_desaturase/TMEM195"/>
</dbReference>
<reference evidence="9 10" key="1">
    <citation type="submission" date="2018-11" db="EMBL/GenBank/DDBJ databases">
        <title>Lysobacter cryohumiis sp. nov., isolated from soil in the Tianshan Mountains, Xinjiang, China.</title>
        <authorList>
            <person name="Luo Y."/>
            <person name="Sheng H."/>
        </authorList>
    </citation>
    <scope>NUCLEOTIDE SEQUENCE [LARGE SCALE GENOMIC DNA]</scope>
    <source>
        <strain evidence="9 10">ZS60</strain>
    </source>
</reference>
<feature type="transmembrane region" description="Helical" evidence="7">
    <location>
        <begin position="78"/>
        <end position="102"/>
    </location>
</feature>
<accession>A0A3M8T600</accession>
<evidence type="ECO:0000313" key="9">
    <source>
        <dbReference type="EMBL" id="RNF86182.1"/>
    </source>
</evidence>
<evidence type="ECO:0000256" key="5">
    <source>
        <dbReference type="ARBA" id="ARBA00023098"/>
    </source>
</evidence>
<protein>
    <submittedName>
        <fullName evidence="9">Sterol desaturase family protein</fullName>
    </submittedName>
</protein>
<proteinExistence type="predicted"/>
<evidence type="ECO:0000256" key="3">
    <source>
        <dbReference type="ARBA" id="ARBA00022989"/>
    </source>
</evidence>
<keyword evidence="5" id="KW-0443">Lipid metabolism</keyword>
<feature type="transmembrane region" description="Helical" evidence="7">
    <location>
        <begin position="12"/>
        <end position="31"/>
    </location>
</feature>
<feature type="domain" description="Fatty acid hydroxylase" evidence="8">
    <location>
        <begin position="127"/>
        <end position="260"/>
    </location>
</feature>
<dbReference type="Pfam" id="PF04116">
    <property type="entry name" value="FA_hydroxylase"/>
    <property type="match status" value="1"/>
</dbReference>
<evidence type="ECO:0000256" key="2">
    <source>
        <dbReference type="ARBA" id="ARBA00022692"/>
    </source>
</evidence>
<dbReference type="AlphaFoldDB" id="A0A3M8T600"/>
<evidence type="ECO:0000256" key="4">
    <source>
        <dbReference type="ARBA" id="ARBA00023002"/>
    </source>
</evidence>
<dbReference type="GO" id="GO:0050479">
    <property type="term" value="F:glyceryl-ether monooxygenase activity"/>
    <property type="evidence" value="ECO:0007669"/>
    <property type="project" value="TreeGrafter"/>
</dbReference>
<dbReference type="PANTHER" id="PTHR21624">
    <property type="entry name" value="STEROL DESATURASE-RELATED PROTEIN"/>
    <property type="match status" value="1"/>
</dbReference>